<dbReference type="GO" id="GO:0016757">
    <property type="term" value="F:glycosyltransferase activity"/>
    <property type="evidence" value="ECO:0007669"/>
    <property type="project" value="UniProtKB-KW"/>
</dbReference>
<dbReference type="GO" id="GO:0004821">
    <property type="term" value="F:histidine-tRNA ligase activity"/>
    <property type="evidence" value="ECO:0007669"/>
    <property type="project" value="TreeGrafter"/>
</dbReference>
<dbReference type="SUPFAM" id="SSF55681">
    <property type="entry name" value="Class II aaRS and biotin synthetases"/>
    <property type="match status" value="1"/>
</dbReference>
<evidence type="ECO:0000259" key="11">
    <source>
        <dbReference type="PROSITE" id="PS50862"/>
    </source>
</evidence>
<feature type="domain" description="Aminoacyl-transfer RNA synthetases class-II family profile" evidence="11">
    <location>
        <begin position="1"/>
        <end position="382"/>
    </location>
</feature>
<comment type="pathway">
    <text evidence="2 9">Amino-acid biosynthesis; L-histidine biosynthesis; L-histidine from 5-phospho-alpha-D-ribose 1-diphosphate: step 1/9.</text>
</comment>
<dbReference type="PIRSF" id="PIRSF001549">
    <property type="entry name" value="His-tRNA_synth"/>
    <property type="match status" value="1"/>
</dbReference>
<proteinExistence type="inferred from homology"/>
<comment type="similarity">
    <text evidence="3 9">Belongs to the class-II aminoacyl-tRNA synthetase family. HisZ subfamily.</text>
</comment>
<keyword evidence="7 9" id="KW-0368">Histidine biosynthesis</keyword>
<accession>A0A0L9Y9L6</accession>
<dbReference type="PANTHER" id="PTHR43707">
    <property type="entry name" value="HISTIDYL-TRNA SYNTHETASE"/>
    <property type="match status" value="1"/>
</dbReference>
<comment type="miscellaneous">
    <text evidence="9">This function is generally fulfilled by the C-terminal part of HisG, which is missing in some bacteria such as this one.</text>
</comment>
<evidence type="ECO:0000256" key="10">
    <source>
        <dbReference type="PIRSR" id="PIRSR001549-1"/>
    </source>
</evidence>
<comment type="caution">
    <text evidence="12">The sequence shown here is derived from an EMBL/GenBank/DDBJ whole genome shotgun (WGS) entry which is preliminary data.</text>
</comment>
<dbReference type="GO" id="GO:0006427">
    <property type="term" value="P:histidyl-tRNA aminoacylation"/>
    <property type="evidence" value="ECO:0007669"/>
    <property type="project" value="TreeGrafter"/>
</dbReference>
<evidence type="ECO:0000256" key="2">
    <source>
        <dbReference type="ARBA" id="ARBA00004667"/>
    </source>
</evidence>
<keyword evidence="5 9" id="KW-0963">Cytoplasm</keyword>
<reference evidence="14 15" key="1">
    <citation type="submission" date="2019-04" db="EMBL/GenBank/DDBJ databases">
        <title>Genome sequencing of Clostridium botulinum Groups I-IV and Clostridium butyricum.</title>
        <authorList>
            <person name="Brunt J."/>
            <person name="Van Vliet A.H.M."/>
            <person name="Stringer S.C."/>
            <person name="Carter A.T."/>
            <person name="Peck M.W."/>
        </authorList>
    </citation>
    <scope>NUCLEOTIDE SEQUENCE [LARGE SCALE GENOMIC DNA]</scope>
    <source>
        <strain evidence="12 15">1605</strain>
        <strain evidence="13 14">CB-K-33E</strain>
    </source>
</reference>
<dbReference type="InterPro" id="IPR041715">
    <property type="entry name" value="HisRS-like_core"/>
</dbReference>
<protein>
    <recommendedName>
        <fullName evidence="4 9">ATP phosphoribosyltransferase regulatory subunit</fullName>
    </recommendedName>
</protein>
<dbReference type="GO" id="GO:0140096">
    <property type="term" value="F:catalytic activity, acting on a protein"/>
    <property type="evidence" value="ECO:0007669"/>
    <property type="project" value="UniProtKB-ARBA"/>
</dbReference>
<dbReference type="CDD" id="cd00773">
    <property type="entry name" value="HisRS-like_core"/>
    <property type="match status" value="1"/>
</dbReference>
<keyword evidence="12" id="KW-0328">Glycosyltransferase</keyword>
<feature type="binding site" evidence="10">
    <location>
        <begin position="80"/>
        <end position="82"/>
    </location>
    <ligand>
        <name>L-histidine</name>
        <dbReference type="ChEBI" id="CHEBI:57595"/>
    </ligand>
</feature>
<evidence type="ECO:0000313" key="13">
    <source>
        <dbReference type="EMBL" id="NFN34587.1"/>
    </source>
</evidence>
<dbReference type="NCBIfam" id="TIGR00443">
    <property type="entry name" value="hisZ_biosyn_reg"/>
    <property type="match status" value="1"/>
</dbReference>
<sequence length="382" mass="44508">MNKRNILPEGTRDLVLNECEIKRHLEKSIDDLFSNWGYREVITPTLEFYETFNYYPESLREEEVYKFFDNKGRILVLRPDMTIPIARLVSTKLKGEALPMRIRYISKVFRVHESLGGRRNEYTDCGIELVGSDGIDKDLEILVLALESLKKMGLKNFKLEIGNIEFFNSAFNDLNISNENKENIAKLIEGKNLKNLENFLKSLDIKEEYRKFFNKLPWMFGNRKVLEEGKKLAFNKDLLNGISYLEELYIQLEELGYKENITFDLGMVPKLNYYTGIIFRGYGEDIGDNILAGGRYNKLIKSYGVDIPAIGFSIDVDLVVINNIDNNEIIEKNRDMYKFFYGNKDVVQAIRKSEELRKQGKVVELFYDEELSEFKIVKCGGR</sequence>
<gene>
    <name evidence="9 12" type="primary">hisZ</name>
    <name evidence="12" type="ORF">FC774_12080</name>
    <name evidence="13" type="ORF">FDB51_05445</name>
</gene>
<dbReference type="InterPro" id="IPR004517">
    <property type="entry name" value="HisZ"/>
</dbReference>
<evidence type="ECO:0000313" key="15">
    <source>
        <dbReference type="Proteomes" id="UP000476820"/>
    </source>
</evidence>
<evidence type="ECO:0000256" key="9">
    <source>
        <dbReference type="HAMAP-Rule" id="MF_00125"/>
    </source>
</evidence>
<dbReference type="GO" id="GO:0005737">
    <property type="term" value="C:cytoplasm"/>
    <property type="evidence" value="ECO:0007669"/>
    <property type="project" value="UniProtKB-SubCell"/>
</dbReference>
<comment type="subcellular location">
    <subcellularLocation>
        <location evidence="1 9">Cytoplasm</location>
    </subcellularLocation>
</comment>
<evidence type="ECO:0000313" key="14">
    <source>
        <dbReference type="Proteomes" id="UP000473681"/>
    </source>
</evidence>
<dbReference type="GO" id="GO:0000105">
    <property type="term" value="P:L-histidine biosynthetic process"/>
    <property type="evidence" value="ECO:0007669"/>
    <property type="project" value="UniProtKB-UniRule"/>
</dbReference>
<dbReference type="InterPro" id="IPR045864">
    <property type="entry name" value="aa-tRNA-synth_II/BPL/LPL"/>
</dbReference>
<dbReference type="RefSeq" id="WP_053342243.1">
    <property type="nucleotide sequence ID" value="NZ_JACBBU010000008.1"/>
</dbReference>
<dbReference type="Gene3D" id="3.30.930.10">
    <property type="entry name" value="Bira Bifunctional Protein, Domain 2"/>
    <property type="match status" value="1"/>
</dbReference>
<evidence type="ECO:0000313" key="12">
    <source>
        <dbReference type="EMBL" id="NFF88605.1"/>
    </source>
</evidence>
<comment type="function">
    <text evidence="8 9">Required for the first step of histidine biosynthesis. May allow the feedback regulation of ATP phosphoribosyltransferase activity by histidine.</text>
</comment>
<feature type="binding site" evidence="10">
    <location>
        <begin position="273"/>
        <end position="274"/>
    </location>
    <ligand>
        <name>L-histidine</name>
        <dbReference type="ChEBI" id="CHEBI:57595"/>
    </ligand>
</feature>
<dbReference type="PANTHER" id="PTHR43707:SF6">
    <property type="entry name" value="ATP PHOSPHORIBOSYLTRANSFERASE REGULATORY SUBUNIT"/>
    <property type="match status" value="1"/>
</dbReference>
<keyword evidence="12" id="KW-0808">Transferase</keyword>
<name>A0A0L9Y9L6_CLOBO</name>
<evidence type="ECO:0000256" key="5">
    <source>
        <dbReference type="ARBA" id="ARBA00022490"/>
    </source>
</evidence>
<dbReference type="InterPro" id="IPR004516">
    <property type="entry name" value="HisRS/HisZ"/>
</dbReference>
<dbReference type="Proteomes" id="UP000476820">
    <property type="component" value="Unassembled WGS sequence"/>
</dbReference>
<evidence type="ECO:0000256" key="3">
    <source>
        <dbReference type="ARBA" id="ARBA00005539"/>
    </source>
</evidence>
<dbReference type="Proteomes" id="UP000473681">
    <property type="component" value="Unassembled WGS sequence"/>
</dbReference>
<keyword evidence="6 9" id="KW-0028">Amino-acid biosynthesis</keyword>
<dbReference type="OrthoDB" id="9800814at2"/>
<evidence type="ECO:0000256" key="8">
    <source>
        <dbReference type="ARBA" id="ARBA00025246"/>
    </source>
</evidence>
<evidence type="ECO:0000256" key="6">
    <source>
        <dbReference type="ARBA" id="ARBA00022605"/>
    </source>
</evidence>
<evidence type="ECO:0000256" key="1">
    <source>
        <dbReference type="ARBA" id="ARBA00004496"/>
    </source>
</evidence>
<dbReference type="AlphaFoldDB" id="A0A0L9Y9L6"/>
<dbReference type="Pfam" id="PF13393">
    <property type="entry name" value="tRNA-synt_His"/>
    <property type="match status" value="1"/>
</dbReference>
<evidence type="ECO:0000256" key="7">
    <source>
        <dbReference type="ARBA" id="ARBA00023102"/>
    </source>
</evidence>
<dbReference type="PROSITE" id="PS50862">
    <property type="entry name" value="AA_TRNA_LIGASE_II"/>
    <property type="match status" value="1"/>
</dbReference>
<dbReference type="InterPro" id="IPR006195">
    <property type="entry name" value="aa-tRNA-synth_II"/>
</dbReference>
<comment type="subunit">
    <text evidence="9">Heteromultimer composed of HisG and HisZ subunits.</text>
</comment>
<feature type="binding site" evidence="10">
    <location>
        <position position="110"/>
    </location>
    <ligand>
        <name>L-histidine</name>
        <dbReference type="ChEBI" id="CHEBI:57595"/>
    </ligand>
</feature>
<organism evidence="12 15">
    <name type="scientific">Clostridium botulinum</name>
    <dbReference type="NCBI Taxonomy" id="1491"/>
    <lineage>
        <taxon>Bacteria</taxon>
        <taxon>Bacillati</taxon>
        <taxon>Bacillota</taxon>
        <taxon>Clostridia</taxon>
        <taxon>Eubacteriales</taxon>
        <taxon>Clostridiaceae</taxon>
        <taxon>Clostridium</taxon>
    </lineage>
</organism>
<dbReference type="UniPathway" id="UPA00031">
    <property type="reaction ID" value="UER00006"/>
</dbReference>
<dbReference type="EMBL" id="SWOV01000034">
    <property type="protein sequence ID" value="NFF88605.1"/>
    <property type="molecule type" value="Genomic_DNA"/>
</dbReference>
<dbReference type="HAMAP" id="MF_00125">
    <property type="entry name" value="HisZ"/>
    <property type="match status" value="1"/>
</dbReference>
<feature type="binding site" evidence="10">
    <location>
        <position position="128"/>
    </location>
    <ligand>
        <name>L-histidine</name>
        <dbReference type="ChEBI" id="CHEBI:57595"/>
    </ligand>
</feature>
<evidence type="ECO:0000256" key="4">
    <source>
        <dbReference type="ARBA" id="ARBA00020397"/>
    </source>
</evidence>
<dbReference type="EMBL" id="SWVK01000006">
    <property type="protein sequence ID" value="NFN34587.1"/>
    <property type="molecule type" value="Genomic_DNA"/>
</dbReference>